<dbReference type="eggNOG" id="COG0060">
    <property type="taxonomic scope" value="Bacteria"/>
</dbReference>
<evidence type="ECO:0000256" key="14">
    <source>
        <dbReference type="ARBA" id="ARBA00048359"/>
    </source>
</evidence>
<dbReference type="HOGENOM" id="CLU_001493_1_1_0"/>
<evidence type="ECO:0000313" key="18">
    <source>
        <dbReference type="EMBL" id="ADR36604.1"/>
    </source>
</evidence>
<evidence type="ECO:0000256" key="9">
    <source>
        <dbReference type="ARBA" id="ARBA00022833"/>
    </source>
</evidence>
<dbReference type="AlphaFoldDB" id="E4U8C5"/>
<dbReference type="InterPro" id="IPR009080">
    <property type="entry name" value="tRNAsynth_Ia_anticodon-bd"/>
</dbReference>
<keyword evidence="7 15" id="KW-0479">Metal-binding</keyword>
<dbReference type="CDD" id="cd07961">
    <property type="entry name" value="Anticodon_Ia_Ile_ABEc"/>
    <property type="match status" value="1"/>
</dbReference>
<dbReference type="Pfam" id="PF00133">
    <property type="entry name" value="tRNA-synt_1"/>
    <property type="match status" value="1"/>
</dbReference>
<dbReference type="NCBIfam" id="TIGR00392">
    <property type="entry name" value="ileS"/>
    <property type="match status" value="1"/>
</dbReference>
<keyword evidence="12 15" id="KW-0030">Aminoacyl-tRNA synthetase</keyword>
<feature type="short sequence motif" description="'KMSKS' region" evidence="15">
    <location>
        <begin position="601"/>
        <end position="605"/>
    </location>
</feature>
<dbReference type="InterPro" id="IPR033709">
    <property type="entry name" value="Anticodon_Ile_ABEc"/>
</dbReference>
<dbReference type="GO" id="GO:0006428">
    <property type="term" value="P:isoleucyl-tRNA aminoacylation"/>
    <property type="evidence" value="ECO:0007669"/>
    <property type="project" value="UniProtKB-UniRule"/>
</dbReference>
<dbReference type="InterPro" id="IPR023586">
    <property type="entry name" value="Ile-tRNA-ligase_type2"/>
</dbReference>
<evidence type="ECO:0000256" key="15">
    <source>
        <dbReference type="HAMAP-Rule" id="MF_02003"/>
    </source>
</evidence>
<feature type="domain" description="Methionyl/Valyl/Leucyl/Isoleucyl-tRNA synthetase anticodon-binding" evidence="17">
    <location>
        <begin position="687"/>
        <end position="838"/>
    </location>
</feature>
<evidence type="ECO:0000256" key="5">
    <source>
        <dbReference type="ARBA" id="ARBA00022490"/>
    </source>
</evidence>
<dbReference type="InterPro" id="IPR013155">
    <property type="entry name" value="M/V/L/I-tRNA-synth_anticd-bd"/>
</dbReference>
<sequence>MAEEQLFQPVEDVHFPKLEEAVLEFWRTHRIVEKSFAANEGAEQYTFYEGPPTANGRPGVHHAQARSYKDLFPRFKLMQGYHVPRKAGWDTHGLPVELEVEKKLGLKHKREIEAYGIDRFNEACRASVFEYEGEWRKFTERIAFWVDLDDAYRTLDPSYIESVWWSLGELWKKDLLYRDYKVVPYCPRCGTPLSSHEVAQGYAEITDPSVYVRFPLKRPEAIGLEGASVSLLVWTTTPWTLPGNAAAALNPDFDYAAFRVGDEVLVLEEGLGRRILGEETEVVRRWKGRELEGLDYAPPFDFAKPDTRAWYTVLADYVTKVDGTGIVHQAPAFGAEDMEIARRYGLPVLRTVDDEGKLTVGPWKGTFFRDANKAIVRDLRDRGLLFKREDYLHNYPHCWRCKTPLMYYATETWFIKNTAYKDRLIELNEQINWVPEHIKHGRYGDWLKNLVDWALSRNRYWGTPLPIWVCDDCGKEELIGSFADLERRWGRPLPADFDPHRPHVDAIELTCEGCGGTMKRVPYVIDVWYDSGSMPFAQHHHPFENREVFARSFPADFISEGIDQTRGWFNSLHQLGTMLFDSVAFKNVICHGLMLDEAGLKMSKSRGNVVDPWSIISEFGADALRWYVYVSAPPEANRRFGPNLVRDVVRDYFLTLWNTYKFFVTYANLDRPDLTAPPPVAERPEMDRWLVARLQELVRQVTERLETYDPTGSARALRRFVVEELSQWYVRRNRRRFWKNEDAADREAAYATLWEALVTVTHLTAPFTPYLAEALYQNLVRSVREDAPESVHLARWPRAEAAFEDLELVRWMDAVIEVVDLARSARAKSGVKTRIPLPELLVTAPTAAARQGLEHFAAELADELNVKRVRVAGPDEALLSYRIKPNLPKLGPKYGRDLPKVRQALAAADPAAVARAVREGRAVELEGFTLEPDEVLVEALAPEGYVALEKEGYLAALDTRYDEALYLEGLARELVRALQQARKEMDLHVADRIRVGFEATGRFARALETHGERVAEETLALELTPGALPGAFETHIEDAEDGQVRFWIQRA</sequence>
<dbReference type="FunFam" id="3.40.50.620:FF:000063">
    <property type="entry name" value="Isoleucine--tRNA ligase"/>
    <property type="match status" value="1"/>
</dbReference>
<dbReference type="InterPro" id="IPR014729">
    <property type="entry name" value="Rossmann-like_a/b/a_fold"/>
</dbReference>
<dbReference type="GO" id="GO:0008270">
    <property type="term" value="F:zinc ion binding"/>
    <property type="evidence" value="ECO:0007669"/>
    <property type="project" value="UniProtKB-UniRule"/>
</dbReference>
<protein>
    <recommendedName>
        <fullName evidence="15">Isoleucine--tRNA ligase</fullName>
        <ecNumber evidence="15">6.1.1.5</ecNumber>
    </recommendedName>
    <alternativeName>
        <fullName evidence="15">Isoleucyl-tRNA synthetase</fullName>
        <shortName evidence="15">IleRS</shortName>
    </alternativeName>
</protein>
<dbReference type="SUPFAM" id="SSF52374">
    <property type="entry name" value="Nucleotidylyl transferase"/>
    <property type="match status" value="1"/>
</dbReference>
<feature type="short sequence motif" description="'HIGH' region" evidence="15">
    <location>
        <begin position="52"/>
        <end position="62"/>
    </location>
</feature>
<reference evidence="19" key="1">
    <citation type="submission" date="2010-11" db="EMBL/GenBank/DDBJ databases">
        <title>The complete sequence of chromosome of Oceanithermus profundus DSM 14977.</title>
        <authorList>
            <consortium name="US DOE Joint Genome Institute (JGI-PGF)"/>
            <person name="Lucas S."/>
            <person name="Copeland A."/>
            <person name="Lapidus A."/>
            <person name="Bruce D."/>
            <person name="Goodwin L."/>
            <person name="Pitluck S."/>
            <person name="Kyrpides N."/>
            <person name="Mavromatis K."/>
            <person name="Pagani I."/>
            <person name="Ivanova N."/>
            <person name="Zhang X."/>
            <person name="Brettin T."/>
            <person name="Detter J.C."/>
            <person name="Tapia R."/>
            <person name="Han C."/>
            <person name="Land M."/>
            <person name="Hauser L."/>
            <person name="Markowitz V."/>
            <person name="Cheng J.-F."/>
            <person name="Hugenholtz P."/>
            <person name="Woyke T."/>
            <person name="Wu D."/>
            <person name="Tindall B."/>
            <person name="Faehnrich R."/>
            <person name="Brambilla E."/>
            <person name="Klenk H.-P."/>
            <person name="Eisen J.A."/>
        </authorList>
    </citation>
    <scope>NUCLEOTIDE SEQUENCE [LARGE SCALE GENOMIC DNA]</scope>
    <source>
        <strain evidence="19">DSM 14977 / NBRC 100410 / VKM B-2274 / 506</strain>
    </source>
</reference>
<comment type="cofactor">
    <cofactor evidence="1 15">
        <name>Zn(2+)</name>
        <dbReference type="ChEBI" id="CHEBI:29105"/>
    </cofactor>
</comment>
<dbReference type="Gene3D" id="1.10.730.10">
    <property type="entry name" value="Isoleucyl-tRNA Synthetase, Domain 1"/>
    <property type="match status" value="1"/>
</dbReference>
<evidence type="ECO:0000256" key="11">
    <source>
        <dbReference type="ARBA" id="ARBA00022917"/>
    </source>
</evidence>
<dbReference type="CDD" id="cd00818">
    <property type="entry name" value="IleRS_core"/>
    <property type="match status" value="1"/>
</dbReference>
<comment type="catalytic activity">
    <reaction evidence="14 15">
        <text>tRNA(Ile) + L-isoleucine + ATP = L-isoleucyl-tRNA(Ile) + AMP + diphosphate</text>
        <dbReference type="Rhea" id="RHEA:11060"/>
        <dbReference type="Rhea" id="RHEA-COMP:9666"/>
        <dbReference type="Rhea" id="RHEA-COMP:9695"/>
        <dbReference type="ChEBI" id="CHEBI:30616"/>
        <dbReference type="ChEBI" id="CHEBI:33019"/>
        <dbReference type="ChEBI" id="CHEBI:58045"/>
        <dbReference type="ChEBI" id="CHEBI:78442"/>
        <dbReference type="ChEBI" id="CHEBI:78528"/>
        <dbReference type="ChEBI" id="CHEBI:456215"/>
        <dbReference type="EC" id="6.1.1.5"/>
    </reaction>
</comment>
<proteinExistence type="inferred from homology"/>
<dbReference type="STRING" id="670487.Ocepr_1147"/>
<dbReference type="PANTHER" id="PTHR42780">
    <property type="entry name" value="SOLEUCYL-TRNA SYNTHETASE"/>
    <property type="match status" value="1"/>
</dbReference>
<feature type="binding site" evidence="15">
    <location>
        <position position="604"/>
    </location>
    <ligand>
        <name>ATP</name>
        <dbReference type="ChEBI" id="CHEBI:30616"/>
    </ligand>
</feature>
<evidence type="ECO:0000259" key="16">
    <source>
        <dbReference type="Pfam" id="PF00133"/>
    </source>
</evidence>
<evidence type="ECO:0000256" key="8">
    <source>
        <dbReference type="ARBA" id="ARBA00022741"/>
    </source>
</evidence>
<accession>E4U8C5</accession>
<comment type="similarity">
    <text evidence="3 15">Belongs to the class-I aminoacyl-tRNA synthetase family. IleS type 2 subfamily.</text>
</comment>
<organism evidence="18 19">
    <name type="scientific">Oceanithermus profundus (strain DSM 14977 / NBRC 100410 / VKM B-2274 / 506)</name>
    <dbReference type="NCBI Taxonomy" id="670487"/>
    <lineage>
        <taxon>Bacteria</taxon>
        <taxon>Thermotogati</taxon>
        <taxon>Deinococcota</taxon>
        <taxon>Deinococci</taxon>
        <taxon>Thermales</taxon>
        <taxon>Thermaceae</taxon>
        <taxon>Oceanithermus</taxon>
    </lineage>
</organism>
<comment type="domain">
    <text evidence="15">IleRS has two distinct active sites: one for aminoacylation and one for editing. The misactivated valine is translocated from the active site to the editing site, which sterically excludes the correctly activated isoleucine. The single editing site contains two valyl binding pockets, one specific for each substrate (Val-AMP or Val-tRNA(Ile)).</text>
</comment>
<evidence type="ECO:0000256" key="13">
    <source>
        <dbReference type="ARBA" id="ARBA00025217"/>
    </source>
</evidence>
<evidence type="ECO:0000256" key="3">
    <source>
        <dbReference type="ARBA" id="ARBA00007078"/>
    </source>
</evidence>
<evidence type="ECO:0000256" key="4">
    <source>
        <dbReference type="ARBA" id="ARBA00011245"/>
    </source>
</evidence>
<evidence type="ECO:0000313" key="19">
    <source>
        <dbReference type="Proteomes" id="UP000008722"/>
    </source>
</evidence>
<comment type="subcellular location">
    <subcellularLocation>
        <location evidence="2 15">Cytoplasm</location>
    </subcellularLocation>
</comment>
<dbReference type="PANTHER" id="PTHR42780:SF1">
    <property type="entry name" value="ISOLEUCINE--TRNA LIGASE, CYTOPLASMIC"/>
    <property type="match status" value="1"/>
</dbReference>
<dbReference type="InterPro" id="IPR002301">
    <property type="entry name" value="Ile-tRNA-ligase"/>
</dbReference>
<gene>
    <name evidence="15" type="primary">ileS</name>
    <name evidence="18" type="ordered locus">Ocepr_1147</name>
</gene>
<comment type="function">
    <text evidence="13 15">Catalyzes the attachment of isoleucine to tRNA(Ile). As IleRS can inadvertently accommodate and process structurally similar amino acids such as valine, to avoid such errors it has two additional distinct tRNA(Ile)-dependent editing activities. One activity is designated as 'pretransfer' editing and involves the hydrolysis of activated Val-AMP. The other activity is designated 'posttransfer' editing and involves deacylation of mischarged Val-tRNA(Ile).</text>
</comment>
<dbReference type="InterPro" id="IPR002300">
    <property type="entry name" value="aa-tRNA-synth_Ia"/>
</dbReference>
<dbReference type="InterPro" id="IPR009008">
    <property type="entry name" value="Val/Leu/Ile-tRNA-synth_edit"/>
</dbReference>
<dbReference type="Pfam" id="PF19302">
    <property type="entry name" value="DUF5915"/>
    <property type="match status" value="1"/>
</dbReference>
<dbReference type="HAMAP" id="MF_02003">
    <property type="entry name" value="Ile_tRNA_synth_type2"/>
    <property type="match status" value="1"/>
</dbReference>
<evidence type="ECO:0000256" key="1">
    <source>
        <dbReference type="ARBA" id="ARBA00001947"/>
    </source>
</evidence>
<keyword evidence="10 15" id="KW-0067">ATP-binding</keyword>
<reference evidence="18 19" key="2">
    <citation type="journal article" date="2011" name="Stand. Genomic Sci.">
        <title>Complete genome sequence of Oceanithermus profundus type strain (506).</title>
        <authorList>
            <person name="Pati A."/>
            <person name="Zhang X."/>
            <person name="Lapidus A."/>
            <person name="Nolan M."/>
            <person name="Lucas S."/>
            <person name="Del Rio T.G."/>
            <person name="Tice H."/>
            <person name="Cheng J.F."/>
            <person name="Tapia R."/>
            <person name="Han C."/>
            <person name="Goodwin L."/>
            <person name="Pitluck S."/>
            <person name="Liolios K."/>
            <person name="Pagani I."/>
            <person name="Ivanova N."/>
            <person name="Mavromatis K."/>
            <person name="Chen A."/>
            <person name="Palaniappan K."/>
            <person name="Hauser L."/>
            <person name="Jeffries C.D."/>
            <person name="Brambilla E.M."/>
            <person name="Rohl A."/>
            <person name="Mwirichia R."/>
            <person name="Rohde M."/>
            <person name="Tindall B.J."/>
            <person name="Sikorski J."/>
            <person name="Wirth R."/>
            <person name="Goker M."/>
            <person name="Woyke T."/>
            <person name="Detter J.C."/>
            <person name="Bristow J."/>
            <person name="Eisen J.A."/>
            <person name="Markowitz V."/>
            <person name="Hugenholtz P."/>
            <person name="Kyrpides N.C."/>
            <person name="Klenk H.P."/>
            <person name="Land M."/>
        </authorList>
    </citation>
    <scope>NUCLEOTIDE SEQUENCE [LARGE SCALE GENOMIC DNA]</scope>
    <source>
        <strain evidence="19">DSM 14977 / NBRC 100410 / VKM B-2274 / 506</strain>
    </source>
</reference>
<dbReference type="Gene3D" id="3.40.50.620">
    <property type="entry name" value="HUPs"/>
    <property type="match status" value="2"/>
</dbReference>
<dbReference type="EMBL" id="CP002361">
    <property type="protein sequence ID" value="ADR36604.1"/>
    <property type="molecule type" value="Genomic_DNA"/>
</dbReference>
<evidence type="ECO:0000259" key="17">
    <source>
        <dbReference type="Pfam" id="PF08264"/>
    </source>
</evidence>
<keyword evidence="9 15" id="KW-0862">Zinc</keyword>
<evidence type="ECO:0000256" key="12">
    <source>
        <dbReference type="ARBA" id="ARBA00023146"/>
    </source>
</evidence>
<keyword evidence="11 15" id="KW-0648">Protein biosynthesis</keyword>
<dbReference type="GO" id="GO:0000049">
    <property type="term" value="F:tRNA binding"/>
    <property type="evidence" value="ECO:0007669"/>
    <property type="project" value="InterPro"/>
</dbReference>
<evidence type="ECO:0000256" key="10">
    <source>
        <dbReference type="ARBA" id="ARBA00022840"/>
    </source>
</evidence>
<dbReference type="GO" id="GO:0002161">
    <property type="term" value="F:aminoacyl-tRNA deacylase activity"/>
    <property type="evidence" value="ECO:0007669"/>
    <property type="project" value="InterPro"/>
</dbReference>
<keyword evidence="6 15" id="KW-0436">Ligase</keyword>
<dbReference type="GO" id="GO:0004822">
    <property type="term" value="F:isoleucine-tRNA ligase activity"/>
    <property type="evidence" value="ECO:0007669"/>
    <property type="project" value="UniProtKB-UniRule"/>
</dbReference>
<evidence type="ECO:0000256" key="6">
    <source>
        <dbReference type="ARBA" id="ARBA00022598"/>
    </source>
</evidence>
<comment type="subunit">
    <text evidence="4 15">Monomer.</text>
</comment>
<keyword evidence="19" id="KW-1185">Reference proteome</keyword>
<dbReference type="SUPFAM" id="SSF47323">
    <property type="entry name" value="Anticodon-binding domain of a subclass of class I aminoacyl-tRNA synthetases"/>
    <property type="match status" value="1"/>
</dbReference>
<dbReference type="SUPFAM" id="SSF50677">
    <property type="entry name" value="ValRS/IleRS/LeuRS editing domain"/>
    <property type="match status" value="1"/>
</dbReference>
<keyword evidence="8 15" id="KW-0547">Nucleotide-binding</keyword>
<dbReference type="EC" id="6.1.1.5" evidence="15"/>
<dbReference type="GO" id="GO:0005737">
    <property type="term" value="C:cytoplasm"/>
    <property type="evidence" value="ECO:0007669"/>
    <property type="project" value="UniProtKB-SubCell"/>
</dbReference>
<dbReference type="Proteomes" id="UP000008722">
    <property type="component" value="Chromosome"/>
</dbReference>
<name>E4U8C5_OCEP5</name>
<evidence type="ECO:0000256" key="2">
    <source>
        <dbReference type="ARBA" id="ARBA00004496"/>
    </source>
</evidence>
<dbReference type="FunFam" id="3.40.50.620:FF:000075">
    <property type="entry name" value="Isoleucine--tRNA ligase"/>
    <property type="match status" value="1"/>
</dbReference>
<keyword evidence="5 15" id="KW-0963">Cytoplasm</keyword>
<evidence type="ECO:0000256" key="7">
    <source>
        <dbReference type="ARBA" id="ARBA00022723"/>
    </source>
</evidence>
<feature type="domain" description="Aminoacyl-tRNA synthetase class Ia" evidence="16">
    <location>
        <begin position="22"/>
        <end position="632"/>
    </location>
</feature>
<dbReference type="GO" id="GO:0005524">
    <property type="term" value="F:ATP binding"/>
    <property type="evidence" value="ECO:0007669"/>
    <property type="project" value="UniProtKB-UniRule"/>
</dbReference>
<dbReference type="PRINTS" id="PR00984">
    <property type="entry name" value="TRNASYNTHILE"/>
</dbReference>
<dbReference type="KEGG" id="opr:Ocepr_1147"/>
<dbReference type="Pfam" id="PF08264">
    <property type="entry name" value="Anticodon_1"/>
    <property type="match status" value="1"/>
</dbReference>